<reference evidence="9 10" key="1">
    <citation type="submission" date="2016-10" db="EMBL/GenBank/DDBJ databases">
        <authorList>
            <person name="de Groot N.N."/>
        </authorList>
    </citation>
    <scope>NUCLEOTIDE SEQUENCE [LARGE SCALE GENOMIC DNA]</scope>
    <source>
        <strain evidence="9 10">DSM 43019</strain>
    </source>
</reference>
<organism evidence="9 10">
    <name type="scientific">Actinoplanes philippinensis</name>
    <dbReference type="NCBI Taxonomy" id="35752"/>
    <lineage>
        <taxon>Bacteria</taxon>
        <taxon>Bacillati</taxon>
        <taxon>Actinomycetota</taxon>
        <taxon>Actinomycetes</taxon>
        <taxon>Micromonosporales</taxon>
        <taxon>Micromonosporaceae</taxon>
        <taxon>Actinoplanes</taxon>
    </lineage>
</organism>
<evidence type="ECO:0000313" key="9">
    <source>
        <dbReference type="EMBL" id="SFF87712.1"/>
    </source>
</evidence>
<feature type="transmembrane region" description="Helical" evidence="7">
    <location>
        <begin position="274"/>
        <end position="295"/>
    </location>
</feature>
<evidence type="ECO:0000256" key="6">
    <source>
        <dbReference type="ARBA" id="ARBA00038076"/>
    </source>
</evidence>
<dbReference type="EMBL" id="FONV01000027">
    <property type="protein sequence ID" value="SFF87712.1"/>
    <property type="molecule type" value="Genomic_DNA"/>
</dbReference>
<evidence type="ECO:0000256" key="4">
    <source>
        <dbReference type="ARBA" id="ARBA00022989"/>
    </source>
</evidence>
<comment type="similarity">
    <text evidence="6">Belongs to the ABC-4 integral membrane protein family.</text>
</comment>
<dbReference type="PANTHER" id="PTHR30572:SF4">
    <property type="entry name" value="ABC TRANSPORTER PERMEASE YTRF"/>
    <property type="match status" value="1"/>
</dbReference>
<dbReference type="AlphaFoldDB" id="A0A1I2M8C1"/>
<evidence type="ECO:0000256" key="1">
    <source>
        <dbReference type="ARBA" id="ARBA00004651"/>
    </source>
</evidence>
<feature type="transmembrane region" description="Helical" evidence="7">
    <location>
        <begin position="369"/>
        <end position="391"/>
    </location>
</feature>
<dbReference type="RefSeq" id="WP_093621855.1">
    <property type="nucleotide sequence ID" value="NZ_BOMT01000109.1"/>
</dbReference>
<protein>
    <submittedName>
        <fullName evidence="9">Putative ABC transport system permease protein</fullName>
    </submittedName>
</protein>
<keyword evidence="5 7" id="KW-0472">Membrane</keyword>
<evidence type="ECO:0000256" key="5">
    <source>
        <dbReference type="ARBA" id="ARBA00023136"/>
    </source>
</evidence>
<keyword evidence="4 7" id="KW-1133">Transmembrane helix</keyword>
<dbReference type="PANTHER" id="PTHR30572">
    <property type="entry name" value="MEMBRANE COMPONENT OF TRANSPORTER-RELATED"/>
    <property type="match status" value="1"/>
</dbReference>
<keyword evidence="2" id="KW-1003">Cell membrane</keyword>
<comment type="subcellular location">
    <subcellularLocation>
        <location evidence="1">Cell membrane</location>
        <topology evidence="1">Multi-pass membrane protein</topology>
    </subcellularLocation>
</comment>
<evidence type="ECO:0000259" key="8">
    <source>
        <dbReference type="Pfam" id="PF02687"/>
    </source>
</evidence>
<dbReference type="OrthoDB" id="5138447at2"/>
<keyword evidence="10" id="KW-1185">Reference proteome</keyword>
<proteinExistence type="inferred from homology"/>
<dbReference type="InterPro" id="IPR050250">
    <property type="entry name" value="Macrolide_Exporter_MacB"/>
</dbReference>
<sequence>MSILALSAANVRSMWRRFVGLTALLTVTVGVCVTALAVSASADRAAHDRVQEGAANRTVTVERAFDRPGAQPLTDAALRTLKGLPHVTAVEPRAQVSFGYKDATVMGVLLYATTVRSSVTPPIVGQTRPDLFPLRTGEVVLPATSQGSDLSTLLGRKITVDITRLVSSGQGTGAQDGVTVVGLFDPGWQVDGADAAYADNDTVVEWSAARAGVTAAQFTANVGYDKVSVIVDEARNVDATLQLVQSAGFVGSTLQQELSALPGVLAMIRTTGTLLLAVLGLVALVGAIVVTGALTRQRIREIGILKAVGFRSAAVLAMFVGEMAVVGVLGAAAGALVGAAGAAAAVTVLRGLPEAAAYVPDALPLPDTTTFGGLLLLTVLITVAGALLPALRAARLAPSDAIKEW</sequence>
<dbReference type="GO" id="GO:0005886">
    <property type="term" value="C:plasma membrane"/>
    <property type="evidence" value="ECO:0007669"/>
    <property type="project" value="UniProtKB-SubCell"/>
</dbReference>
<name>A0A1I2M8C1_9ACTN</name>
<dbReference type="GO" id="GO:0022857">
    <property type="term" value="F:transmembrane transporter activity"/>
    <property type="evidence" value="ECO:0007669"/>
    <property type="project" value="TreeGrafter"/>
</dbReference>
<evidence type="ECO:0000313" key="10">
    <source>
        <dbReference type="Proteomes" id="UP000199645"/>
    </source>
</evidence>
<accession>A0A1I2M8C1</accession>
<evidence type="ECO:0000256" key="2">
    <source>
        <dbReference type="ARBA" id="ARBA00022475"/>
    </source>
</evidence>
<dbReference type="Pfam" id="PF02687">
    <property type="entry name" value="FtsX"/>
    <property type="match status" value="1"/>
</dbReference>
<feature type="domain" description="ABC3 transporter permease C-terminal" evidence="8">
    <location>
        <begin position="275"/>
        <end position="397"/>
    </location>
</feature>
<dbReference type="Proteomes" id="UP000199645">
    <property type="component" value="Unassembled WGS sequence"/>
</dbReference>
<dbReference type="InterPro" id="IPR003838">
    <property type="entry name" value="ABC3_permease_C"/>
</dbReference>
<gene>
    <name evidence="9" type="ORF">SAMN05421541_12755</name>
</gene>
<evidence type="ECO:0000256" key="3">
    <source>
        <dbReference type="ARBA" id="ARBA00022692"/>
    </source>
</evidence>
<dbReference type="STRING" id="35752.SAMN05421541_12755"/>
<feature type="transmembrane region" description="Helical" evidence="7">
    <location>
        <begin position="316"/>
        <end position="349"/>
    </location>
</feature>
<keyword evidence="3 7" id="KW-0812">Transmembrane</keyword>
<evidence type="ECO:0000256" key="7">
    <source>
        <dbReference type="SAM" id="Phobius"/>
    </source>
</evidence>